<organism evidence="4 5">
    <name type="scientific">Lignipirellula cremea</name>
    <dbReference type="NCBI Taxonomy" id="2528010"/>
    <lineage>
        <taxon>Bacteria</taxon>
        <taxon>Pseudomonadati</taxon>
        <taxon>Planctomycetota</taxon>
        <taxon>Planctomycetia</taxon>
        <taxon>Pirellulales</taxon>
        <taxon>Pirellulaceae</taxon>
        <taxon>Lignipirellula</taxon>
    </lineage>
</organism>
<dbReference type="AlphaFoldDB" id="A0A518DQ00"/>
<dbReference type="PROSITE" id="PS50082">
    <property type="entry name" value="WD_REPEATS_2"/>
    <property type="match status" value="2"/>
</dbReference>
<feature type="transmembrane region" description="Helical" evidence="3">
    <location>
        <begin position="43"/>
        <end position="65"/>
    </location>
</feature>
<keyword evidence="3" id="KW-1133">Transmembrane helix</keyword>
<feature type="compositionally biased region" description="Polar residues" evidence="2">
    <location>
        <begin position="116"/>
        <end position="131"/>
    </location>
</feature>
<evidence type="ECO:0000256" key="1">
    <source>
        <dbReference type="PROSITE-ProRule" id="PRU00221"/>
    </source>
</evidence>
<evidence type="ECO:0000313" key="4">
    <source>
        <dbReference type="EMBL" id="QDU93919.1"/>
    </source>
</evidence>
<reference evidence="4 5" key="1">
    <citation type="submission" date="2019-02" db="EMBL/GenBank/DDBJ databases">
        <title>Deep-cultivation of Planctomycetes and their phenomic and genomic characterization uncovers novel biology.</title>
        <authorList>
            <person name="Wiegand S."/>
            <person name="Jogler M."/>
            <person name="Boedeker C."/>
            <person name="Pinto D."/>
            <person name="Vollmers J."/>
            <person name="Rivas-Marin E."/>
            <person name="Kohn T."/>
            <person name="Peeters S.H."/>
            <person name="Heuer A."/>
            <person name="Rast P."/>
            <person name="Oberbeckmann S."/>
            <person name="Bunk B."/>
            <person name="Jeske O."/>
            <person name="Meyerdierks A."/>
            <person name="Storesund J.E."/>
            <person name="Kallscheuer N."/>
            <person name="Luecker S."/>
            <person name="Lage O.M."/>
            <person name="Pohl T."/>
            <person name="Merkel B.J."/>
            <person name="Hornburger P."/>
            <person name="Mueller R.-W."/>
            <person name="Bruemmer F."/>
            <person name="Labrenz M."/>
            <person name="Spormann A.M."/>
            <person name="Op den Camp H."/>
            <person name="Overmann J."/>
            <person name="Amann R."/>
            <person name="Jetten M.S.M."/>
            <person name="Mascher T."/>
            <person name="Medema M.H."/>
            <person name="Devos D.P."/>
            <person name="Kaster A.-K."/>
            <person name="Ovreas L."/>
            <person name="Rohde M."/>
            <person name="Galperin M.Y."/>
            <person name="Jogler C."/>
        </authorList>
    </citation>
    <scope>NUCLEOTIDE SEQUENCE [LARGE SCALE GENOMIC DNA]</scope>
    <source>
        <strain evidence="4 5">Pla85_3_4</strain>
    </source>
</reference>
<name>A0A518DQ00_9BACT</name>
<evidence type="ECO:0000256" key="2">
    <source>
        <dbReference type="SAM" id="MobiDB-lite"/>
    </source>
</evidence>
<dbReference type="EMBL" id="CP036433">
    <property type="protein sequence ID" value="QDU93919.1"/>
    <property type="molecule type" value="Genomic_DNA"/>
</dbReference>
<proteinExistence type="predicted"/>
<dbReference type="KEGG" id="lcre:Pla8534_17050"/>
<keyword evidence="3" id="KW-0812">Transmembrane</keyword>
<dbReference type="Proteomes" id="UP000317648">
    <property type="component" value="Chromosome"/>
</dbReference>
<dbReference type="InterPro" id="IPR015943">
    <property type="entry name" value="WD40/YVTN_repeat-like_dom_sf"/>
</dbReference>
<keyword evidence="3" id="KW-0472">Membrane</keyword>
<dbReference type="SUPFAM" id="SSF50998">
    <property type="entry name" value="Quinoprotein alcohol dehydrogenase-like"/>
    <property type="match status" value="1"/>
</dbReference>
<dbReference type="InterPro" id="IPR001680">
    <property type="entry name" value="WD40_rpt"/>
</dbReference>
<dbReference type="SMART" id="SM00320">
    <property type="entry name" value="WD40"/>
    <property type="match status" value="5"/>
</dbReference>
<gene>
    <name evidence="4" type="ORF">Pla8534_17050</name>
</gene>
<evidence type="ECO:0000256" key="3">
    <source>
        <dbReference type="SAM" id="Phobius"/>
    </source>
</evidence>
<feature type="region of interest" description="Disordered" evidence="2">
    <location>
        <begin position="70"/>
        <end position="137"/>
    </location>
</feature>
<dbReference type="PANTHER" id="PTHR19879">
    <property type="entry name" value="TRANSCRIPTION INITIATION FACTOR TFIID"/>
    <property type="match status" value="1"/>
</dbReference>
<feature type="repeat" description="WD" evidence="1">
    <location>
        <begin position="314"/>
        <end position="355"/>
    </location>
</feature>
<keyword evidence="1" id="KW-0853">WD repeat</keyword>
<evidence type="ECO:0000313" key="5">
    <source>
        <dbReference type="Proteomes" id="UP000317648"/>
    </source>
</evidence>
<sequence>MAPVDPHTPPDPQVPPGAGNLVVPDSAATKAGRRKQPGGMNPLWLIGAGAAVFLLLLLGGLGLLATTGVFSSADPDPVAKKQTVKKPPLKTTVPFSERNPSGVPSAESRWPATPSGHRNPSSVPDASTTPPVANRLPPEIDLSRLDELSFAGPMIQPKRSPAVALRAARRASDNGEGAPAISLEEVFVASEKTATTVAFLNDGTALAVGARNGAVRIWTVDSGQESFGFRADSKGGMLAFASRGYAAAIGPRIGDRRVQLYDLSTGLITEPPFPQLTAEPTKIALSNDGAWLAIADAGRFVRVYTRTGEKQCDVSLHRSDVQSLQFSADGKRLASGDASGLVVVTEVASGQTLRTLKTGEGNAAVLCFSPRRDQLWTGGYSVSGWDLATGEPLSDGPDVALASTLLFSPDGELLLIGSATEAMLYHPASGSTAVTLPADTGRLTAAAFSFDGSKLATASDRGASLWKVEYP</sequence>
<feature type="repeat" description="WD" evidence="1">
    <location>
        <begin position="187"/>
        <end position="228"/>
    </location>
</feature>
<dbReference type="PANTHER" id="PTHR19879:SF9">
    <property type="entry name" value="TRANSCRIPTION INITIATION FACTOR TFIID SUBUNIT 5"/>
    <property type="match status" value="1"/>
</dbReference>
<accession>A0A518DQ00</accession>
<dbReference type="Pfam" id="PF00400">
    <property type="entry name" value="WD40"/>
    <property type="match status" value="3"/>
</dbReference>
<dbReference type="Gene3D" id="2.130.10.10">
    <property type="entry name" value="YVTN repeat-like/Quinoprotein amine dehydrogenase"/>
    <property type="match status" value="2"/>
</dbReference>
<dbReference type="InterPro" id="IPR011047">
    <property type="entry name" value="Quinoprotein_ADH-like_sf"/>
</dbReference>
<protein>
    <submittedName>
        <fullName evidence="4">WD domain, G-beta repeat</fullName>
    </submittedName>
</protein>
<keyword evidence="5" id="KW-1185">Reference proteome</keyword>